<evidence type="ECO:0000313" key="10">
    <source>
        <dbReference type="Proteomes" id="UP000310708"/>
    </source>
</evidence>
<comment type="similarity">
    <text evidence="2">Belongs to the mitochondrial carrier (TC 2.A.29) family.</text>
</comment>
<feature type="compositionally biased region" description="Acidic residues" evidence="8">
    <location>
        <begin position="98"/>
        <end position="110"/>
    </location>
</feature>
<keyword evidence="5" id="KW-0677">Repeat</keyword>
<dbReference type="Proteomes" id="UP000310708">
    <property type="component" value="Unassembled WGS sequence"/>
</dbReference>
<name>A0A4T0PZM1_9BASI</name>
<keyword evidence="7" id="KW-0472">Membrane</keyword>
<dbReference type="AlphaFoldDB" id="A0A4T0PZM1"/>
<dbReference type="EMBL" id="SPRX01000009">
    <property type="protein sequence ID" value="TIC67898.1"/>
    <property type="molecule type" value="Genomic_DNA"/>
</dbReference>
<organism evidence="9 10">
    <name type="scientific">Wallemia mellicola</name>
    <dbReference type="NCBI Taxonomy" id="1708541"/>
    <lineage>
        <taxon>Eukaryota</taxon>
        <taxon>Fungi</taxon>
        <taxon>Dikarya</taxon>
        <taxon>Basidiomycota</taxon>
        <taxon>Wallemiomycotina</taxon>
        <taxon>Wallemiomycetes</taxon>
        <taxon>Wallemiales</taxon>
        <taxon>Wallemiaceae</taxon>
        <taxon>Wallemia</taxon>
    </lineage>
</organism>
<evidence type="ECO:0000256" key="5">
    <source>
        <dbReference type="ARBA" id="ARBA00022737"/>
    </source>
</evidence>
<evidence type="ECO:0000256" key="7">
    <source>
        <dbReference type="ARBA" id="ARBA00023136"/>
    </source>
</evidence>
<dbReference type="InterPro" id="IPR050391">
    <property type="entry name" value="Mito_Metabolite_Transporter"/>
</dbReference>
<dbReference type="GO" id="GO:0016020">
    <property type="term" value="C:membrane"/>
    <property type="evidence" value="ECO:0007669"/>
    <property type="project" value="UniProtKB-SubCell"/>
</dbReference>
<evidence type="ECO:0000313" key="9">
    <source>
        <dbReference type="EMBL" id="TIC67898.1"/>
    </source>
</evidence>
<dbReference type="PANTHER" id="PTHR45618">
    <property type="entry name" value="MITOCHONDRIAL DICARBOXYLATE CARRIER-RELATED"/>
    <property type="match status" value="1"/>
</dbReference>
<gene>
    <name evidence="9" type="ORF">E3Q01_01127</name>
</gene>
<evidence type="ECO:0000256" key="3">
    <source>
        <dbReference type="ARBA" id="ARBA00022448"/>
    </source>
</evidence>
<dbReference type="Pfam" id="PF00153">
    <property type="entry name" value="Mito_carr"/>
    <property type="match status" value="1"/>
</dbReference>
<reference evidence="9 10" key="1">
    <citation type="submission" date="2019-03" db="EMBL/GenBank/DDBJ databases">
        <title>Sequencing 25 genomes of Wallemia mellicola.</title>
        <authorList>
            <person name="Gostincar C."/>
        </authorList>
    </citation>
    <scope>NUCLEOTIDE SEQUENCE [LARGE SCALE GENOMIC DNA]</scope>
    <source>
        <strain evidence="9 10">EXF-757</strain>
    </source>
</reference>
<evidence type="ECO:0008006" key="11">
    <source>
        <dbReference type="Google" id="ProtNLM"/>
    </source>
</evidence>
<proteinExistence type="inferred from homology"/>
<keyword evidence="3" id="KW-0813">Transport</keyword>
<evidence type="ECO:0000256" key="2">
    <source>
        <dbReference type="ARBA" id="ARBA00006375"/>
    </source>
</evidence>
<dbReference type="Gene3D" id="1.50.40.10">
    <property type="entry name" value="Mitochondrial carrier domain"/>
    <property type="match status" value="1"/>
</dbReference>
<protein>
    <recommendedName>
        <fullName evidence="11">Mitochondrial carrier</fullName>
    </recommendedName>
</protein>
<keyword evidence="6" id="KW-1133">Transmembrane helix</keyword>
<evidence type="ECO:0000256" key="1">
    <source>
        <dbReference type="ARBA" id="ARBA00004141"/>
    </source>
</evidence>
<feature type="region of interest" description="Disordered" evidence="8">
    <location>
        <begin position="90"/>
        <end position="113"/>
    </location>
</feature>
<evidence type="ECO:0000256" key="6">
    <source>
        <dbReference type="ARBA" id="ARBA00022989"/>
    </source>
</evidence>
<sequence>MSSLRKNYITNKPNGWTFSDIPSNPSTSLERFPNSSANVGLYNNNSIQEASTIVKQLVATSLLQFGATSFSMPFEVGKLLLQVQYTPKNRQHQQSEQELIESEESDDDKDDSNYFRFQDDELNVQRSQLKQSKPPISKDVDGYLNQRPSYLIPLQVDGGVWRMMRALTKSSEGFFALWKGTLTSCIFDIAFSTLQPLALSSLSAIFLPSNTLSFLPIHQLPHPFKPLSVHVLAHTLTSIALSPLDLVRTRMIVQATSTTSSNVSRRAYSGPIDALRKISSQEGGWQSMWTHPNLLFPTIVESSLKSLLQLCGPLIIERLLGVSIDSRPATYAICELLWSIGSMTLSLPLETVRRRLQIQDRSLVKMPQAGKFTPCVETRPIPSAGIVETIYRIVTEETSESTDSRWAGFKSLFRGFTMGTSASSLVFILGMFGGVDAAEGWTEI</sequence>
<keyword evidence="4" id="KW-0812">Transmembrane</keyword>
<comment type="caution">
    <text evidence="9">The sequence shown here is derived from an EMBL/GenBank/DDBJ whole genome shotgun (WGS) entry which is preliminary data.</text>
</comment>
<dbReference type="InterPro" id="IPR023395">
    <property type="entry name" value="MCP_dom_sf"/>
</dbReference>
<dbReference type="SUPFAM" id="SSF103506">
    <property type="entry name" value="Mitochondrial carrier"/>
    <property type="match status" value="1"/>
</dbReference>
<comment type="subcellular location">
    <subcellularLocation>
        <location evidence="1">Membrane</location>
        <topology evidence="1">Multi-pass membrane protein</topology>
    </subcellularLocation>
</comment>
<evidence type="ECO:0000256" key="4">
    <source>
        <dbReference type="ARBA" id="ARBA00022692"/>
    </source>
</evidence>
<dbReference type="InterPro" id="IPR018108">
    <property type="entry name" value="MCP_transmembrane"/>
</dbReference>
<accession>A0A4T0PZM1</accession>
<evidence type="ECO:0000256" key="8">
    <source>
        <dbReference type="SAM" id="MobiDB-lite"/>
    </source>
</evidence>